<comment type="caution">
    <text evidence="1">The sequence shown here is derived from an EMBL/GenBank/DDBJ whole genome shotgun (WGS) entry which is preliminary data.</text>
</comment>
<sequence>MVSGTYHYKKLGKIKEEDSKIVEVPEKEGNLPETKDYDRYRKLTMARVMIINRRAMSQAKEKRPYVDVDGMPTGFVAIKRPVFEEFKIPPIEEWNPFGTGDLAMCERVKVKWLIRLLKQPYAYHLYMNKKGEIVVY</sequence>
<reference evidence="1" key="1">
    <citation type="journal article" date="2014" name="Front. Microbiol.">
        <title>High frequency of phylogenetically diverse reductive dehalogenase-homologous genes in deep subseafloor sedimentary metagenomes.</title>
        <authorList>
            <person name="Kawai M."/>
            <person name="Futagami T."/>
            <person name="Toyoda A."/>
            <person name="Takaki Y."/>
            <person name="Nishi S."/>
            <person name="Hori S."/>
            <person name="Arai W."/>
            <person name="Tsubouchi T."/>
            <person name="Morono Y."/>
            <person name="Uchiyama I."/>
            <person name="Ito T."/>
            <person name="Fujiyama A."/>
            <person name="Inagaki F."/>
            <person name="Takami H."/>
        </authorList>
    </citation>
    <scope>NUCLEOTIDE SEQUENCE</scope>
    <source>
        <strain evidence="1">Expedition CK06-06</strain>
    </source>
</reference>
<organism evidence="1">
    <name type="scientific">marine sediment metagenome</name>
    <dbReference type="NCBI Taxonomy" id="412755"/>
    <lineage>
        <taxon>unclassified sequences</taxon>
        <taxon>metagenomes</taxon>
        <taxon>ecological metagenomes</taxon>
    </lineage>
</organism>
<proteinExistence type="predicted"/>
<evidence type="ECO:0000313" key="1">
    <source>
        <dbReference type="EMBL" id="GAH60621.1"/>
    </source>
</evidence>
<dbReference type="AlphaFoldDB" id="X1GRW0"/>
<name>X1GRW0_9ZZZZ</name>
<dbReference type="EMBL" id="BARU01017503">
    <property type="protein sequence ID" value="GAH60621.1"/>
    <property type="molecule type" value="Genomic_DNA"/>
</dbReference>
<accession>X1GRW0</accession>
<gene>
    <name evidence="1" type="ORF">S03H2_29027</name>
</gene>
<protein>
    <submittedName>
        <fullName evidence="1">Uncharacterized protein</fullName>
    </submittedName>
</protein>